<dbReference type="InterPro" id="IPR003669">
    <property type="entry name" value="Thymidylate_synthase_ThyX"/>
</dbReference>
<dbReference type="GO" id="GO:0070402">
    <property type="term" value="F:NADPH binding"/>
    <property type="evidence" value="ECO:0007669"/>
    <property type="project" value="TreeGrafter"/>
</dbReference>
<comment type="caution">
    <text evidence="2">The sequence shown here is derived from an EMBL/GenBank/DDBJ whole genome shotgun (WGS) entry which is preliminary data.</text>
</comment>
<feature type="binding site" description="in other chain" evidence="1">
    <location>
        <position position="170"/>
    </location>
    <ligand>
        <name>dUMP</name>
        <dbReference type="ChEBI" id="CHEBI:246422"/>
        <note>ligand shared between dimeric partners</note>
    </ligand>
</feature>
<dbReference type="PROSITE" id="PS51331">
    <property type="entry name" value="THYX"/>
    <property type="match status" value="1"/>
</dbReference>
<dbReference type="InterPro" id="IPR036098">
    <property type="entry name" value="Thymidylate_synthase_ThyX_sf"/>
</dbReference>
<comment type="similarity">
    <text evidence="1">Belongs to the thymidylate synthase ThyX family.</text>
</comment>
<keyword evidence="1 2" id="KW-0808">Transferase</keyword>
<comment type="subunit">
    <text evidence="1">Homotetramer.</text>
</comment>
<comment type="function">
    <text evidence="1">Catalyzes the reductive methylation of 2'-deoxyuridine-5'-monophosphate (dUMP) to 2'-deoxythymidine-5'-monophosphate (dTMP) while utilizing 5,10-methylenetetrahydrofolate (mTHF) as the methyl donor, and NADPH and FADH(2) as the reductant.</text>
</comment>
<dbReference type="PANTHER" id="PTHR34934:SF1">
    <property type="entry name" value="FLAVIN-DEPENDENT THYMIDYLATE SYNTHASE"/>
    <property type="match status" value="1"/>
</dbReference>
<dbReference type="AlphaFoldDB" id="A0A498CM80"/>
<feature type="binding site" evidence="1">
    <location>
        <position position="197"/>
    </location>
    <ligand>
        <name>dUMP</name>
        <dbReference type="ChEBI" id="CHEBI:246422"/>
        <note>ligand shared between dimeric partners</note>
    </ligand>
</feature>
<evidence type="ECO:0000256" key="1">
    <source>
        <dbReference type="HAMAP-Rule" id="MF_01408"/>
    </source>
</evidence>
<dbReference type="CDD" id="cd20175">
    <property type="entry name" value="ThyX"/>
    <property type="match status" value="1"/>
</dbReference>
<dbReference type="NCBIfam" id="TIGR02170">
    <property type="entry name" value="thyX"/>
    <property type="match status" value="1"/>
</dbReference>
<organism evidence="2 3">
    <name type="scientific">Anaerotruncus massiliensis</name>
    <name type="common">ex Liu et al. 2021</name>
    <dbReference type="NCBI Taxonomy" id="2321404"/>
    <lineage>
        <taxon>Bacteria</taxon>
        <taxon>Bacillati</taxon>
        <taxon>Bacillota</taxon>
        <taxon>Clostridia</taxon>
        <taxon>Eubacteriales</taxon>
        <taxon>Oscillospiraceae</taxon>
        <taxon>Anaerotruncus</taxon>
    </lineage>
</organism>
<reference evidence="2 3" key="1">
    <citation type="submission" date="2018-10" db="EMBL/GenBank/DDBJ databases">
        <title>Anaerotruncus faecis sp. nov., isolated from human feces.</title>
        <authorList>
            <person name="Wang Y.-J."/>
        </authorList>
    </citation>
    <scope>NUCLEOTIDE SEQUENCE [LARGE SCALE GENOMIC DNA]</scope>
    <source>
        <strain evidence="2 3">22A2-44</strain>
    </source>
</reference>
<dbReference type="Gene3D" id="3.30.1360.170">
    <property type="match status" value="1"/>
</dbReference>
<keyword evidence="1" id="KW-0521">NADP</keyword>
<name>A0A498CM80_9FIRM</name>
<keyword evidence="3" id="KW-1185">Reference proteome</keyword>
<feature type="binding site" evidence="1">
    <location>
        <begin position="81"/>
        <end position="84"/>
    </location>
    <ligand>
        <name>dUMP</name>
        <dbReference type="ChEBI" id="CHEBI:246422"/>
        <note>ligand shared between dimeric partners</note>
    </ligand>
</feature>
<dbReference type="GO" id="GO:0050797">
    <property type="term" value="F:thymidylate synthase (FAD) activity"/>
    <property type="evidence" value="ECO:0007669"/>
    <property type="project" value="UniProtKB-UniRule"/>
</dbReference>
<sequence length="263" mass="28982">MPKVQPKVTLISHTPNPEKTVASAAKLCYSSASLGDLMDNLTEEKASDFVQMLAEIGHESPIEHASFTFGIEGVSRAFLAQITRHRMASYSVQSQRYVREKAFDYVLPPEIEADDEALSEFEEAMEAAQESYDRIAAILKKRRAAALVAEGMEEKEAAKKAEKLAIEDARFVLPNACDTKMIVTMNARSLYNFFAHRCCNRAQWEIRAVADQMLALVSAVAPTLFSGAGPSCCRGGCREGKMSCGKPQEVREHITELKQGGRA</sequence>
<feature type="binding site" evidence="1">
    <location>
        <position position="60"/>
    </location>
    <ligand>
        <name>FAD</name>
        <dbReference type="ChEBI" id="CHEBI:57692"/>
        <note>ligand shared between neighboring subunits</note>
    </ligand>
</feature>
<comment type="catalytic activity">
    <reaction evidence="1">
        <text>dUMP + (6R)-5,10-methylene-5,6,7,8-tetrahydrofolate + NADPH + H(+) = dTMP + (6S)-5,6,7,8-tetrahydrofolate + NADP(+)</text>
        <dbReference type="Rhea" id="RHEA:29043"/>
        <dbReference type="ChEBI" id="CHEBI:15378"/>
        <dbReference type="ChEBI" id="CHEBI:15636"/>
        <dbReference type="ChEBI" id="CHEBI:57453"/>
        <dbReference type="ChEBI" id="CHEBI:57783"/>
        <dbReference type="ChEBI" id="CHEBI:58349"/>
        <dbReference type="ChEBI" id="CHEBI:63528"/>
        <dbReference type="ChEBI" id="CHEBI:246422"/>
        <dbReference type="EC" id="2.1.1.148"/>
    </reaction>
</comment>
<dbReference type="GO" id="GO:0032259">
    <property type="term" value="P:methylation"/>
    <property type="evidence" value="ECO:0007669"/>
    <property type="project" value="UniProtKB-KW"/>
</dbReference>
<comment type="pathway">
    <text evidence="1">Pyrimidine metabolism; dTTP biosynthesis.</text>
</comment>
<gene>
    <name evidence="1" type="primary">thyX</name>
    <name evidence="2" type="ORF">D4A47_08280</name>
</gene>
<keyword evidence="1 2" id="KW-0489">Methyltransferase</keyword>
<dbReference type="EMBL" id="RCHT01000013">
    <property type="protein sequence ID" value="RLL10630.1"/>
    <property type="molecule type" value="Genomic_DNA"/>
</dbReference>
<comment type="cofactor">
    <cofactor evidence="1">
        <name>FAD</name>
        <dbReference type="ChEBI" id="CHEBI:57692"/>
    </cofactor>
    <text evidence="1">Binds 4 FAD per tetramer. Each FAD binding site is formed by three monomers.</text>
</comment>
<keyword evidence="1" id="KW-0274">FAD</keyword>
<dbReference type="SUPFAM" id="SSF69796">
    <property type="entry name" value="Thymidylate synthase-complementing protein Thy1"/>
    <property type="match status" value="1"/>
</dbReference>
<dbReference type="UniPathway" id="UPA00575"/>
<evidence type="ECO:0000313" key="3">
    <source>
        <dbReference type="Proteomes" id="UP000276301"/>
    </source>
</evidence>
<proteinExistence type="inferred from homology"/>
<keyword evidence="1" id="KW-0285">Flavoprotein</keyword>
<feature type="binding site" evidence="1">
    <location>
        <position position="192"/>
    </location>
    <ligand>
        <name>FAD</name>
        <dbReference type="ChEBI" id="CHEBI:57692"/>
        <note>ligand shared between neighboring subunits</note>
    </ligand>
</feature>
<dbReference type="GO" id="GO:0006235">
    <property type="term" value="P:dTTP biosynthetic process"/>
    <property type="evidence" value="ECO:0007669"/>
    <property type="project" value="UniProtKB-UniRule"/>
</dbReference>
<feature type="binding site" evidence="1">
    <location>
        <begin position="84"/>
        <end position="86"/>
    </location>
    <ligand>
        <name>FAD</name>
        <dbReference type="ChEBI" id="CHEBI:57692"/>
        <note>ligand shared between neighboring subunits</note>
    </ligand>
</feature>
<feature type="active site" description="Involved in ionization of N3 of dUMP, leading to its activation" evidence="1">
    <location>
        <position position="197"/>
    </location>
</feature>
<feature type="binding site" description="in other chain" evidence="1">
    <location>
        <begin position="94"/>
        <end position="96"/>
    </location>
    <ligand>
        <name>dUMP</name>
        <dbReference type="ChEBI" id="CHEBI:246422"/>
        <note>ligand shared between dimeric partners</note>
    </ligand>
</feature>
<dbReference type="EC" id="2.1.1.148" evidence="1"/>
<comment type="caution">
    <text evidence="1">Lacks conserved residue(s) required for the propagation of feature annotation.</text>
</comment>
<dbReference type="RefSeq" id="WP_121586936.1">
    <property type="nucleotide sequence ID" value="NZ_RCHT01000013.1"/>
</dbReference>
<dbReference type="Proteomes" id="UP000276301">
    <property type="component" value="Unassembled WGS sequence"/>
</dbReference>
<evidence type="ECO:0000313" key="2">
    <source>
        <dbReference type="EMBL" id="RLL10630.1"/>
    </source>
</evidence>
<dbReference type="Pfam" id="PF02511">
    <property type="entry name" value="Thy1"/>
    <property type="match status" value="1"/>
</dbReference>
<dbReference type="PANTHER" id="PTHR34934">
    <property type="entry name" value="FLAVIN-DEPENDENT THYMIDYLATE SYNTHASE"/>
    <property type="match status" value="1"/>
</dbReference>
<protein>
    <recommendedName>
        <fullName evidence="1">Flavin-dependent thymidylate synthase</fullName>
        <shortName evidence="1">FDTS</shortName>
        <ecNumber evidence="1">2.1.1.148</ecNumber>
    </recommendedName>
    <alternativeName>
        <fullName evidence="1">FAD-dependent thymidylate synthase</fullName>
    </alternativeName>
    <alternativeName>
        <fullName evidence="1">Thymidylate synthase ThyX</fullName>
        <shortName evidence="1">TS</shortName>
        <shortName evidence="1">TSase</shortName>
    </alternativeName>
</protein>
<dbReference type="GO" id="GO:0050660">
    <property type="term" value="F:flavin adenine dinucleotide binding"/>
    <property type="evidence" value="ECO:0007669"/>
    <property type="project" value="UniProtKB-UniRule"/>
</dbReference>
<feature type="binding site" evidence="1">
    <location>
        <begin position="186"/>
        <end position="188"/>
    </location>
    <ligand>
        <name>FAD</name>
        <dbReference type="ChEBI" id="CHEBI:57692"/>
        <note>ligand shared between neighboring subunits</note>
    </ligand>
</feature>
<dbReference type="GO" id="GO:0004799">
    <property type="term" value="F:thymidylate synthase activity"/>
    <property type="evidence" value="ECO:0007669"/>
    <property type="project" value="TreeGrafter"/>
</dbReference>
<dbReference type="GO" id="GO:0006231">
    <property type="term" value="P:dTMP biosynthetic process"/>
    <property type="evidence" value="ECO:0007669"/>
    <property type="project" value="UniProtKB-UniRule"/>
</dbReference>
<accession>A0A498CM80</accession>
<dbReference type="HAMAP" id="MF_01408">
    <property type="entry name" value="ThyX"/>
    <property type="match status" value="1"/>
</dbReference>
<keyword evidence="1" id="KW-0545">Nucleotide biosynthesis</keyword>